<dbReference type="AlphaFoldDB" id="A0AA37VBP5"/>
<accession>A0AA37VBP5</accession>
<reference evidence="5" key="1">
    <citation type="submission" date="2022-08" db="EMBL/GenBank/DDBJ databases">
        <title>Draft genome sequencing of Roseisolibacter agri AW1220.</title>
        <authorList>
            <person name="Tobiishi Y."/>
            <person name="Tonouchi A."/>
        </authorList>
    </citation>
    <scope>NUCLEOTIDE SEQUENCE</scope>
    <source>
        <strain evidence="5">AW1220</strain>
    </source>
</reference>
<evidence type="ECO:0000313" key="6">
    <source>
        <dbReference type="Proteomes" id="UP001161325"/>
    </source>
</evidence>
<dbReference type="Gene3D" id="3.90.1210.10">
    <property type="entry name" value="Antifreeze-like/N-acetylneuraminic acid synthase C-terminal domain"/>
    <property type="match status" value="1"/>
</dbReference>
<dbReference type="SUPFAM" id="SSF54631">
    <property type="entry name" value="CBS-domain pair"/>
    <property type="match status" value="1"/>
</dbReference>
<dbReference type="InterPro" id="IPR046342">
    <property type="entry name" value="CBS_dom_sf"/>
</dbReference>
<dbReference type="InterPro" id="IPR013974">
    <property type="entry name" value="SAF"/>
</dbReference>
<dbReference type="InterPro" id="IPR057736">
    <property type="entry name" value="SAF_PseI/NeuA/NeuB"/>
</dbReference>
<dbReference type="GO" id="GO:0047444">
    <property type="term" value="F:N-acylneuraminate-9-phosphate synthase activity"/>
    <property type="evidence" value="ECO:0007669"/>
    <property type="project" value="TreeGrafter"/>
</dbReference>
<dbReference type="InterPro" id="IPR000644">
    <property type="entry name" value="CBS_dom"/>
</dbReference>
<dbReference type="InterPro" id="IPR013785">
    <property type="entry name" value="Aldolase_TIM"/>
</dbReference>
<dbReference type="SUPFAM" id="SSF51658">
    <property type="entry name" value="Xylose isomerase-like"/>
    <property type="match status" value="1"/>
</dbReference>
<dbReference type="GO" id="GO:0016051">
    <property type="term" value="P:carbohydrate biosynthetic process"/>
    <property type="evidence" value="ECO:0007669"/>
    <property type="project" value="InterPro"/>
</dbReference>
<dbReference type="InterPro" id="IPR006190">
    <property type="entry name" value="SAF_AFP_Neu5Ac"/>
</dbReference>
<feature type="domain" description="CBS" evidence="4">
    <location>
        <begin position="657"/>
        <end position="713"/>
    </location>
</feature>
<organism evidence="5 6">
    <name type="scientific">Roseisolibacter agri</name>
    <dbReference type="NCBI Taxonomy" id="2014610"/>
    <lineage>
        <taxon>Bacteria</taxon>
        <taxon>Pseudomonadati</taxon>
        <taxon>Gemmatimonadota</taxon>
        <taxon>Gemmatimonadia</taxon>
        <taxon>Gemmatimonadales</taxon>
        <taxon>Gemmatimonadaceae</taxon>
        <taxon>Roseisolibacter</taxon>
    </lineage>
</organism>
<dbReference type="Pfam" id="PF03102">
    <property type="entry name" value="NeuB"/>
    <property type="match status" value="1"/>
</dbReference>
<dbReference type="InterPro" id="IPR013132">
    <property type="entry name" value="PseI/NeuA/B-like_N"/>
</dbReference>
<dbReference type="PROSITE" id="PS51371">
    <property type="entry name" value="CBS"/>
    <property type="match status" value="1"/>
</dbReference>
<dbReference type="Pfam" id="PF00571">
    <property type="entry name" value="CBS"/>
    <property type="match status" value="1"/>
</dbReference>
<dbReference type="InterPro" id="IPR036732">
    <property type="entry name" value="AFP_Neu5c_C_sf"/>
</dbReference>
<dbReference type="SUPFAM" id="SSF51569">
    <property type="entry name" value="Aldolase"/>
    <property type="match status" value="1"/>
</dbReference>
<dbReference type="SUPFAM" id="SSF51269">
    <property type="entry name" value="AFP III-like domain"/>
    <property type="match status" value="1"/>
</dbReference>
<evidence type="ECO:0000313" key="5">
    <source>
        <dbReference type="EMBL" id="GLC26698.1"/>
    </source>
</evidence>
<dbReference type="InterPro" id="IPR051690">
    <property type="entry name" value="PseI-like"/>
</dbReference>
<evidence type="ECO:0000256" key="2">
    <source>
        <dbReference type="PROSITE-ProRule" id="PRU00703"/>
    </source>
</evidence>
<name>A0AA37VBP5_9BACT</name>
<keyword evidence="6" id="KW-1185">Reference proteome</keyword>
<dbReference type="PANTHER" id="PTHR42966:SF3">
    <property type="entry name" value="BLR5971 PROTEIN"/>
    <property type="match status" value="1"/>
</dbReference>
<dbReference type="InterPro" id="IPR036237">
    <property type="entry name" value="Xyl_isomerase-like_sf"/>
</dbReference>
<gene>
    <name evidence="5" type="ORF">rosag_32110</name>
</gene>
<feature type="domain" description="AFP-like" evidence="3">
    <location>
        <begin position="295"/>
        <end position="353"/>
    </location>
</feature>
<dbReference type="CDD" id="cd11615">
    <property type="entry name" value="SAF_NeuB_like"/>
    <property type="match status" value="1"/>
</dbReference>
<proteinExistence type="predicted"/>
<protein>
    <submittedName>
        <fullName evidence="5">Acetylneuraminic acid synthetase</fullName>
    </submittedName>
</protein>
<dbReference type="RefSeq" id="WP_284351154.1">
    <property type="nucleotide sequence ID" value="NZ_BRXS01000005.1"/>
</dbReference>
<dbReference type="Proteomes" id="UP001161325">
    <property type="component" value="Unassembled WGS sequence"/>
</dbReference>
<dbReference type="PANTHER" id="PTHR42966">
    <property type="entry name" value="N-ACETYLNEURAMINATE SYNTHASE"/>
    <property type="match status" value="1"/>
</dbReference>
<evidence type="ECO:0000256" key="1">
    <source>
        <dbReference type="ARBA" id="ARBA00023122"/>
    </source>
</evidence>
<dbReference type="Gene3D" id="3.20.20.70">
    <property type="entry name" value="Aldolase class I"/>
    <property type="match status" value="1"/>
</dbReference>
<evidence type="ECO:0000259" key="3">
    <source>
        <dbReference type="PROSITE" id="PS50844"/>
    </source>
</evidence>
<keyword evidence="1 2" id="KW-0129">CBS domain</keyword>
<dbReference type="EMBL" id="BRXS01000005">
    <property type="protein sequence ID" value="GLC26698.1"/>
    <property type="molecule type" value="Genomic_DNA"/>
</dbReference>
<dbReference type="Pfam" id="PF08666">
    <property type="entry name" value="SAF"/>
    <property type="match status" value="1"/>
</dbReference>
<dbReference type="PROSITE" id="PS50844">
    <property type="entry name" value="AFP_LIKE"/>
    <property type="match status" value="1"/>
</dbReference>
<dbReference type="Pfam" id="PF01261">
    <property type="entry name" value="AP_endonuc_2"/>
    <property type="match status" value="1"/>
</dbReference>
<dbReference type="InterPro" id="IPR013022">
    <property type="entry name" value="Xyl_isomerase-like_TIM-brl"/>
</dbReference>
<dbReference type="SMART" id="SM00858">
    <property type="entry name" value="SAF"/>
    <property type="match status" value="1"/>
</dbReference>
<sequence length="783" mass="85418">MSAESRHVRIGDRRVGPGEPCYVIAEVGVNHNGDLGIAKRLVDAAIAAGADAVKFQKRRLREVYQERIVDEPRLGEQGIQYVVPLLIEFELSDEAFRALHAYCAERGITFLCTPWDTSSADFLDALGVPAFKVGSPDMTNFPLLDHLAALGKPLLVSTGMSTEDEIRRTITFLEDRRADYALFHAVSTYPAAPEELNLRFMSVLHEWSGGRPVGYSGHDTGISASVAAVSLGAHLIERHITLDRAMRGSDHHASLEPSTFAAQVAAIRDTEASLGVAHRWITRGELLNRRVLGKSLVATRDIPAGVEVTRAMVTSKSPGMGLSPQHLDQLVGRRLTRAVARDDMFLDDDLLDAGLPASVCGPIDLGVPWGIVARFNDLDGLMARFANAGLSFVEFHVSDRDLDAGPDELPQVQRPYGLVVHAPEYMHDRLIDLCAVDADQREASIHRIQKTIDFTRRLARLFAPTFERGPKIVMHVGGMSPVAEGYDTQGATERLLHSLRRLDHDGVDLLLENLAPFPWFFGGKWFGHVLTNADSAEYLCRESGLGFCFDTSHAGMECNRSGASLTEFAQRVAPYTRHLHVSDAAGTGGEGLQIGEGDVNFAEVLPPVLSRAPSVVPEIWMGHHQRGKGFQVALESLADLLWASRALARATDRGRRPATDLVRIPEGASILGALRVIDANALGIGFVVDAKGVLLGVVTDGDIRHGLVRRRTLTGPVADIMTRHYVYATVDMAPEQIRASLHGRTRVVPILDADNRLIDYATDAWVPDYRNAGPASPTVTAPR</sequence>
<evidence type="ECO:0000259" key="4">
    <source>
        <dbReference type="PROSITE" id="PS51371"/>
    </source>
</evidence>
<dbReference type="Gene3D" id="3.10.580.10">
    <property type="entry name" value="CBS-domain"/>
    <property type="match status" value="1"/>
</dbReference>
<comment type="caution">
    <text evidence="5">The sequence shown here is derived from an EMBL/GenBank/DDBJ whole genome shotgun (WGS) entry which is preliminary data.</text>
</comment>
<dbReference type="Gene3D" id="3.20.20.150">
    <property type="entry name" value="Divalent-metal-dependent TIM barrel enzymes"/>
    <property type="match status" value="1"/>
</dbReference>